<proteinExistence type="inferred from homology"/>
<dbReference type="InterPro" id="IPR036866">
    <property type="entry name" value="RibonucZ/Hydroxyglut_hydro"/>
</dbReference>
<protein>
    <submittedName>
        <fullName evidence="3">MBL fold metallo-hydrolase</fullName>
    </submittedName>
</protein>
<dbReference type="Pfam" id="PF19583">
    <property type="entry name" value="ODP"/>
    <property type="match status" value="1"/>
</dbReference>
<comment type="similarity">
    <text evidence="1">In the N-terminal section; belongs to the zinc metallo-hydrolase group 3 family.</text>
</comment>
<sequence length="400" mass="46656">MNCIQKISQDIYWVGGNDRRLERFENMFPIPNGVCYNSYLIVDEKTALIDTVDVSISALFFDNITHVLNGRNLDYLIINHMEPDHCGNIEEIVKRYPSVRIVGNKKTFQFLEQFYDYDCKNNYLEINEGDKLSLGEHQLKFYYAPMVHWPEVMFTYEEKEKILFSADAFGTFGALSGNIFSDETDFNTVFLEEARRYYANIVGKYGGQVQSVLKKLSPFEIKMICPLHGPVWRKNLPFILEKYDYWSKYKPEKNGVVLVYASMYGNTENVMNVIASKLAFKGITDMRIYDVSKTHPSYIISDLWKYSHFIVGSPTYNMGLYYGMESLLRELEALQFQNRKVSIVGNYTWSCKSTAIMQEMLSKMKNIEIIGKPFELKSTMKREQEEALENLVDEFYQSII</sequence>
<dbReference type="CDD" id="cd07709">
    <property type="entry name" value="flavodiiron_proteins_MBL-fold"/>
    <property type="match status" value="1"/>
</dbReference>
<keyword evidence="3" id="KW-0378">Hydrolase</keyword>
<dbReference type="Gene3D" id="3.40.50.360">
    <property type="match status" value="1"/>
</dbReference>
<dbReference type="InterPro" id="IPR045761">
    <property type="entry name" value="ODP_dom"/>
</dbReference>
<organism evidence="3 4">
    <name type="scientific">Alkalibaculum sporogenes</name>
    <dbReference type="NCBI Taxonomy" id="2655001"/>
    <lineage>
        <taxon>Bacteria</taxon>
        <taxon>Bacillati</taxon>
        <taxon>Bacillota</taxon>
        <taxon>Clostridia</taxon>
        <taxon>Eubacteriales</taxon>
        <taxon>Eubacteriaceae</taxon>
        <taxon>Alkalibaculum</taxon>
    </lineage>
</organism>
<dbReference type="InterPro" id="IPR029039">
    <property type="entry name" value="Flavoprotein-like_sf"/>
</dbReference>
<feature type="domain" description="Flavodoxin-like" evidence="2">
    <location>
        <begin position="256"/>
        <end position="400"/>
    </location>
</feature>
<evidence type="ECO:0000313" key="3">
    <source>
        <dbReference type="EMBL" id="MPW26748.1"/>
    </source>
</evidence>
<reference evidence="3 4" key="1">
    <citation type="submission" date="2019-10" db="EMBL/GenBank/DDBJ databases">
        <title>Alkalibaculum tamaniensis sp.nov., a new alkaliphilic acetogen, isolated on methoxylated aromatics from a mud volcano.</title>
        <authorList>
            <person name="Khomyakova M.A."/>
            <person name="Merkel A.Y."/>
            <person name="Bonch-Osmolovskaya E.A."/>
            <person name="Slobodkin A.I."/>
        </authorList>
    </citation>
    <scope>NUCLEOTIDE SEQUENCE [LARGE SCALE GENOMIC DNA]</scope>
    <source>
        <strain evidence="3 4">M08DMB</strain>
    </source>
</reference>
<dbReference type="GO" id="GO:0010181">
    <property type="term" value="F:FMN binding"/>
    <property type="evidence" value="ECO:0007669"/>
    <property type="project" value="InterPro"/>
</dbReference>
<dbReference type="Gene3D" id="3.60.15.10">
    <property type="entry name" value="Ribonuclease Z/Hydroxyacylglutathione hydrolase-like"/>
    <property type="match status" value="1"/>
</dbReference>
<dbReference type="EMBL" id="WHNX01000026">
    <property type="protein sequence ID" value="MPW26748.1"/>
    <property type="molecule type" value="Genomic_DNA"/>
</dbReference>
<dbReference type="PIRSF" id="PIRSF005243">
    <property type="entry name" value="ROO"/>
    <property type="match status" value="1"/>
</dbReference>
<dbReference type="GO" id="GO:0016787">
    <property type="term" value="F:hydrolase activity"/>
    <property type="evidence" value="ECO:0007669"/>
    <property type="project" value="UniProtKB-KW"/>
</dbReference>
<dbReference type="Pfam" id="PF00258">
    <property type="entry name" value="Flavodoxin_1"/>
    <property type="match status" value="1"/>
</dbReference>
<evidence type="ECO:0000259" key="2">
    <source>
        <dbReference type="PROSITE" id="PS50902"/>
    </source>
</evidence>
<keyword evidence="4" id="KW-1185">Reference proteome</keyword>
<dbReference type="InterPro" id="IPR016440">
    <property type="entry name" value="Rubredoxin-O_OxRdtase"/>
</dbReference>
<dbReference type="Proteomes" id="UP000440004">
    <property type="component" value="Unassembled WGS sequence"/>
</dbReference>
<dbReference type="SUPFAM" id="SSF56281">
    <property type="entry name" value="Metallo-hydrolase/oxidoreductase"/>
    <property type="match status" value="1"/>
</dbReference>
<dbReference type="GO" id="GO:0009055">
    <property type="term" value="F:electron transfer activity"/>
    <property type="evidence" value="ECO:0007669"/>
    <property type="project" value="InterPro"/>
</dbReference>
<dbReference type="GO" id="GO:0046872">
    <property type="term" value="F:metal ion binding"/>
    <property type="evidence" value="ECO:0007669"/>
    <property type="project" value="InterPro"/>
</dbReference>
<dbReference type="PANTHER" id="PTHR43717">
    <property type="entry name" value="ANAEROBIC NITRIC OXIDE REDUCTASE FLAVORUBREDOXIN"/>
    <property type="match status" value="1"/>
</dbReference>
<dbReference type="PROSITE" id="PS50902">
    <property type="entry name" value="FLAVODOXIN_LIKE"/>
    <property type="match status" value="1"/>
</dbReference>
<name>A0A6A7KB48_9FIRM</name>
<dbReference type="PANTHER" id="PTHR43717:SF1">
    <property type="entry name" value="ANAEROBIC NITRIC OXIDE REDUCTASE FLAVORUBREDOXIN"/>
    <property type="match status" value="1"/>
</dbReference>
<dbReference type="SUPFAM" id="SSF52218">
    <property type="entry name" value="Flavoproteins"/>
    <property type="match status" value="1"/>
</dbReference>
<accession>A0A6A7KB48</accession>
<dbReference type="AlphaFoldDB" id="A0A6A7KB48"/>
<dbReference type="GO" id="GO:0016651">
    <property type="term" value="F:oxidoreductase activity, acting on NAD(P)H"/>
    <property type="evidence" value="ECO:0007669"/>
    <property type="project" value="UniProtKB-ARBA"/>
</dbReference>
<evidence type="ECO:0000256" key="1">
    <source>
        <dbReference type="ARBA" id="ARBA00007121"/>
    </source>
</evidence>
<gene>
    <name evidence="3" type="ORF">GC105_13230</name>
</gene>
<dbReference type="RefSeq" id="WP_152805631.1">
    <property type="nucleotide sequence ID" value="NZ_WHNX01000026.1"/>
</dbReference>
<dbReference type="InterPro" id="IPR001279">
    <property type="entry name" value="Metallo-B-lactamas"/>
</dbReference>
<comment type="caution">
    <text evidence="3">The sequence shown here is derived from an EMBL/GenBank/DDBJ whole genome shotgun (WGS) entry which is preliminary data.</text>
</comment>
<dbReference type="InterPro" id="IPR008254">
    <property type="entry name" value="Flavodoxin/NO_synth"/>
</dbReference>
<evidence type="ECO:0000313" key="4">
    <source>
        <dbReference type="Proteomes" id="UP000440004"/>
    </source>
</evidence>
<dbReference type="SMART" id="SM00849">
    <property type="entry name" value="Lactamase_B"/>
    <property type="match status" value="1"/>
</dbReference>